<dbReference type="Pfam" id="PF01047">
    <property type="entry name" value="MarR"/>
    <property type="match status" value="1"/>
</dbReference>
<dbReference type="InterPro" id="IPR036390">
    <property type="entry name" value="WH_DNA-bd_sf"/>
</dbReference>
<keyword evidence="4" id="KW-1185">Reference proteome</keyword>
<evidence type="ECO:0000259" key="2">
    <source>
        <dbReference type="PROSITE" id="PS50995"/>
    </source>
</evidence>
<feature type="region of interest" description="Disordered" evidence="1">
    <location>
        <begin position="145"/>
        <end position="166"/>
    </location>
</feature>
<protein>
    <submittedName>
        <fullName evidence="3">DNA-binding MarR family transcriptional regulator</fullName>
    </submittedName>
</protein>
<dbReference type="GO" id="GO:0003677">
    <property type="term" value="F:DNA binding"/>
    <property type="evidence" value="ECO:0007669"/>
    <property type="project" value="UniProtKB-KW"/>
</dbReference>
<name>A0A839E132_9PSEU</name>
<reference evidence="3 4" key="1">
    <citation type="submission" date="2020-07" db="EMBL/GenBank/DDBJ databases">
        <title>Sequencing the genomes of 1000 actinobacteria strains.</title>
        <authorList>
            <person name="Klenk H.-P."/>
        </authorList>
    </citation>
    <scope>NUCLEOTIDE SEQUENCE [LARGE SCALE GENOMIC DNA]</scope>
    <source>
        <strain evidence="3 4">DSM 45975</strain>
    </source>
</reference>
<dbReference type="RefSeq" id="WP_182544636.1">
    <property type="nucleotide sequence ID" value="NZ_JACGWZ010000003.1"/>
</dbReference>
<sequence length="166" mass="17768">MTEEAPPGGDEVDAITESVLTASRLLVGVSAKSVAAVAGPITLPQFRLLVALGSRGPLKLVSLAELLGVNPSTATRTVDRLVTAGWAERNSNPQSRREITVGLTPQGRELVDRVTDYRRREIASIVQRMPAERREGLVAALQAFSEAGAEPPPRTSPYDAALTQWD</sequence>
<dbReference type="Gene3D" id="1.10.10.10">
    <property type="entry name" value="Winged helix-like DNA-binding domain superfamily/Winged helix DNA-binding domain"/>
    <property type="match status" value="1"/>
</dbReference>
<accession>A0A839E132</accession>
<dbReference type="SUPFAM" id="SSF46785">
    <property type="entry name" value="Winged helix' DNA-binding domain"/>
    <property type="match status" value="1"/>
</dbReference>
<keyword evidence="3" id="KW-0238">DNA-binding</keyword>
<dbReference type="PANTHER" id="PTHR33164:SF94">
    <property type="entry name" value="TRANSCRIPTIONAL REGULATORY PROTEIN-RELATED"/>
    <property type="match status" value="1"/>
</dbReference>
<dbReference type="EMBL" id="JACGWZ010000003">
    <property type="protein sequence ID" value="MBA8825457.1"/>
    <property type="molecule type" value="Genomic_DNA"/>
</dbReference>
<evidence type="ECO:0000313" key="4">
    <source>
        <dbReference type="Proteomes" id="UP000569329"/>
    </source>
</evidence>
<comment type="caution">
    <text evidence="3">The sequence shown here is derived from an EMBL/GenBank/DDBJ whole genome shotgun (WGS) entry which is preliminary data.</text>
</comment>
<feature type="domain" description="HTH marR-type" evidence="2">
    <location>
        <begin position="12"/>
        <end position="146"/>
    </location>
</feature>
<dbReference type="InterPro" id="IPR036388">
    <property type="entry name" value="WH-like_DNA-bd_sf"/>
</dbReference>
<dbReference type="GO" id="GO:0003700">
    <property type="term" value="F:DNA-binding transcription factor activity"/>
    <property type="evidence" value="ECO:0007669"/>
    <property type="project" value="InterPro"/>
</dbReference>
<dbReference type="PANTHER" id="PTHR33164">
    <property type="entry name" value="TRANSCRIPTIONAL REGULATOR, MARR FAMILY"/>
    <property type="match status" value="1"/>
</dbReference>
<evidence type="ECO:0000313" key="3">
    <source>
        <dbReference type="EMBL" id="MBA8825457.1"/>
    </source>
</evidence>
<dbReference type="GO" id="GO:0006950">
    <property type="term" value="P:response to stress"/>
    <property type="evidence" value="ECO:0007669"/>
    <property type="project" value="TreeGrafter"/>
</dbReference>
<dbReference type="AlphaFoldDB" id="A0A839E132"/>
<dbReference type="InterPro" id="IPR039422">
    <property type="entry name" value="MarR/SlyA-like"/>
</dbReference>
<gene>
    <name evidence="3" type="ORF">FHX42_002808</name>
</gene>
<dbReference type="SMART" id="SM00347">
    <property type="entry name" value="HTH_MARR"/>
    <property type="match status" value="1"/>
</dbReference>
<dbReference type="InterPro" id="IPR000835">
    <property type="entry name" value="HTH_MarR-typ"/>
</dbReference>
<dbReference type="PROSITE" id="PS50995">
    <property type="entry name" value="HTH_MARR_2"/>
    <property type="match status" value="1"/>
</dbReference>
<dbReference type="PRINTS" id="PR00598">
    <property type="entry name" value="HTHMARR"/>
</dbReference>
<dbReference type="Proteomes" id="UP000569329">
    <property type="component" value="Unassembled WGS sequence"/>
</dbReference>
<organism evidence="3 4">
    <name type="scientific">Halosaccharopolyspora lacisalsi</name>
    <dbReference type="NCBI Taxonomy" id="1000566"/>
    <lineage>
        <taxon>Bacteria</taxon>
        <taxon>Bacillati</taxon>
        <taxon>Actinomycetota</taxon>
        <taxon>Actinomycetes</taxon>
        <taxon>Pseudonocardiales</taxon>
        <taxon>Pseudonocardiaceae</taxon>
        <taxon>Halosaccharopolyspora</taxon>
    </lineage>
</organism>
<proteinExistence type="predicted"/>
<evidence type="ECO:0000256" key="1">
    <source>
        <dbReference type="SAM" id="MobiDB-lite"/>
    </source>
</evidence>